<sequence length="402" mass="45965">MVTSKHRKPPLIPVVLACAISTFLITFFYVVFLSDPSPESNLQIFHLNSHQDEQETSKTTASNSSSSPAKHSNDFSAEEINENCLKYDYYQAKLQTAEDELANLKEQLHEKTQQSTYKIGQFDYNANDIFNYDIGKGEPSFHHLMSEYIDFYLKHKQTIMHPMREYREGSAHGKPEKVNPEEYWRTDADDPLNEETLRGFLENPKELVEELTKNHKIITDAIPSHTPFPFYKGNGYVLAGDGLYMWQALLNIEAFRALGAKLPIELLVTDESKSDDTICDVILPKLNARCIHMSTVLGKDVMSKFKFGVFQYKVLALLASRFQNVFLFDCDAMPVMNPDYLFDWDVYQSHGMLLWPDIIKRTTSPDIIISLIRKKRILIGKETSTFTIGKAPSLTGPLNPEL</sequence>
<accession>A0ACB5T9C6</accession>
<reference evidence="1" key="1">
    <citation type="submission" date="2023-04" db="EMBL/GenBank/DDBJ databases">
        <title>Ambrosiozyma monospora NBRC 10751.</title>
        <authorList>
            <person name="Ichikawa N."/>
            <person name="Sato H."/>
            <person name="Tonouchi N."/>
        </authorList>
    </citation>
    <scope>NUCLEOTIDE SEQUENCE</scope>
    <source>
        <strain evidence="1">NBRC 10751</strain>
    </source>
</reference>
<evidence type="ECO:0000313" key="1">
    <source>
        <dbReference type="EMBL" id="GME84088.1"/>
    </source>
</evidence>
<evidence type="ECO:0000313" key="2">
    <source>
        <dbReference type="Proteomes" id="UP001165064"/>
    </source>
</evidence>
<comment type="caution">
    <text evidence="1">The sequence shown here is derived from an EMBL/GenBank/DDBJ whole genome shotgun (WGS) entry which is preliminary data.</text>
</comment>
<dbReference type="Proteomes" id="UP001165064">
    <property type="component" value="Unassembled WGS sequence"/>
</dbReference>
<proteinExistence type="predicted"/>
<name>A0ACB5T9C6_AMBMO</name>
<protein>
    <submittedName>
        <fullName evidence="1">Unnamed protein product</fullName>
    </submittedName>
</protein>
<keyword evidence="2" id="KW-1185">Reference proteome</keyword>
<organism evidence="1 2">
    <name type="scientific">Ambrosiozyma monospora</name>
    <name type="common">Yeast</name>
    <name type="synonym">Endomycopsis monosporus</name>
    <dbReference type="NCBI Taxonomy" id="43982"/>
    <lineage>
        <taxon>Eukaryota</taxon>
        <taxon>Fungi</taxon>
        <taxon>Dikarya</taxon>
        <taxon>Ascomycota</taxon>
        <taxon>Saccharomycotina</taxon>
        <taxon>Pichiomycetes</taxon>
        <taxon>Pichiales</taxon>
        <taxon>Pichiaceae</taxon>
        <taxon>Ambrosiozyma</taxon>
    </lineage>
</organism>
<dbReference type="EMBL" id="BSXS01005236">
    <property type="protein sequence ID" value="GME84088.1"/>
    <property type="molecule type" value="Genomic_DNA"/>
</dbReference>
<gene>
    <name evidence="1" type="ORF">Amon02_000660500</name>
</gene>